<evidence type="ECO:0000256" key="12">
    <source>
        <dbReference type="ARBA" id="ARBA00023242"/>
    </source>
</evidence>
<evidence type="ECO:0000313" key="17">
    <source>
        <dbReference type="EMBL" id="TVU28628.1"/>
    </source>
</evidence>
<organism evidence="17 18">
    <name type="scientific">Eragrostis curvula</name>
    <name type="common">weeping love grass</name>
    <dbReference type="NCBI Taxonomy" id="38414"/>
    <lineage>
        <taxon>Eukaryota</taxon>
        <taxon>Viridiplantae</taxon>
        <taxon>Streptophyta</taxon>
        <taxon>Embryophyta</taxon>
        <taxon>Tracheophyta</taxon>
        <taxon>Spermatophyta</taxon>
        <taxon>Magnoliopsida</taxon>
        <taxon>Liliopsida</taxon>
        <taxon>Poales</taxon>
        <taxon>Poaceae</taxon>
        <taxon>PACMAD clade</taxon>
        <taxon>Chloridoideae</taxon>
        <taxon>Eragrostideae</taxon>
        <taxon>Eragrostidinae</taxon>
        <taxon>Eragrostis</taxon>
    </lineage>
</organism>
<name>A0A5J9UZI5_9POAL</name>
<evidence type="ECO:0000256" key="10">
    <source>
        <dbReference type="ARBA" id="ARBA00023125"/>
    </source>
</evidence>
<feature type="domain" description="Helicase C-terminal" evidence="16">
    <location>
        <begin position="582"/>
        <end position="739"/>
    </location>
</feature>
<keyword evidence="5" id="KW-0227">DNA damage</keyword>
<keyword evidence="6" id="KW-0498">Mitosis</keyword>
<keyword evidence="8" id="KW-0347">Helicase</keyword>
<feature type="region of interest" description="Disordered" evidence="14">
    <location>
        <begin position="909"/>
        <end position="936"/>
    </location>
</feature>
<dbReference type="InterPro" id="IPR027417">
    <property type="entry name" value="P-loop_NTPase"/>
</dbReference>
<evidence type="ECO:0000256" key="8">
    <source>
        <dbReference type="ARBA" id="ARBA00022806"/>
    </source>
</evidence>
<dbReference type="Gene3D" id="3.40.50.10810">
    <property type="entry name" value="Tandem AAA-ATPase domain"/>
    <property type="match status" value="1"/>
</dbReference>
<dbReference type="GO" id="GO:0007131">
    <property type="term" value="P:reciprocal meiotic recombination"/>
    <property type="evidence" value="ECO:0007669"/>
    <property type="project" value="TreeGrafter"/>
</dbReference>
<evidence type="ECO:0000256" key="7">
    <source>
        <dbReference type="ARBA" id="ARBA00022801"/>
    </source>
</evidence>
<evidence type="ECO:0000256" key="11">
    <source>
        <dbReference type="ARBA" id="ARBA00023204"/>
    </source>
</evidence>
<evidence type="ECO:0000256" key="13">
    <source>
        <dbReference type="ARBA" id="ARBA00023306"/>
    </source>
</evidence>
<dbReference type="Gene3D" id="1.20.120.850">
    <property type="entry name" value="SWI2/SNF2 ATPases, N-terminal domain"/>
    <property type="match status" value="1"/>
</dbReference>
<dbReference type="AlphaFoldDB" id="A0A5J9UZI5"/>
<dbReference type="GO" id="GO:0015616">
    <property type="term" value="F:DNA translocase activity"/>
    <property type="evidence" value="ECO:0007669"/>
    <property type="project" value="TreeGrafter"/>
</dbReference>
<dbReference type="InterPro" id="IPR038718">
    <property type="entry name" value="SNF2-like_sf"/>
</dbReference>
<dbReference type="OrthoDB" id="413460at2759"/>
<sequence length="1067" mass="117352">MPSRSKSNRLGSDSEEEDEGIVDLSSDTDESEAERLAAPDDDDEYVGESSDAGGGDDAEEGGSSDSGEGGDGNGQGDGGRPLRGGRRVVAAPDKEMKSQNVDALVRGNLVVRRQPLIPRILSVSDAAAIARKPFKPPCQNGYSENNEQLARRLSARKRFVPWGSAQAFAVTHNIPQSPAIVSDNSSEKEEPLPPGVEPLILWQNDEFDKENSNFAAIEVDHLLVRYLRPHQREGVQFMFDCVSGSLSDAGISGCILADDMGLGKTLQSISLLYTLLCQGFDGKPMVKRAVIVTPTSLVSNWESEISKWLKGKVQLLALCESTRADVLSGIESFLRPLSRLQVLIISYETFRMHSSKFERPGSCDLLICDEAHRLKNDQTLTNKALASLPCTRRILLSGTPMQNDLEEFFSMVNFTNPGVLGDASYFRRYYEAPIICGREPTASAEDKKLGSERSAELSAKFILRRTNALLSNHLPPKIVEVVCCKLTPLQTTLYNHFIHSKNVKRLISEEAKQSKILAYITALKKLCNHPKLIYDTIKSNSSGGSGFDDCLRFFPPELFSGRSGSWTGGGGMWVELSGKMHVLARLLGHLRQKTDDRIVLVSNYTQTLDLFVQLCRERRYPYVRLDGATSISKRQKLVNQFNDLSRDEFVFLLSSKAGGCGLNLVGGNRLVLFDPDWNPANDKQAAARVWRDGQKKRVYIYRFLSTGTIEEKVYQRQMSKEGLQKVIQQEQADNKMQVQGSSLSTEDLRDLFTFYEQVRSEIHENLKCSRCKMDGNLLLDGNGFDSAAIEHNASVPRTEDYIDIGGFGEISGCLQKMNRSQHQIGRPSEEDLGSWGHHCDPSTVPDSILQSSAGEEVSFVFTNQVDGKLVPIESVARSATHQPNGIAATGEKGVGKRVVRIESVARSATNQPNGVAATGDKGVGKTNSPSKPGRQSLLGKNLKMMGFNLKNSSLKCPSKSRTVSPNCLRGLQKNSPALDHQPQTKKLHVASDMLSAVASGPYSMARKLPPTYTLAPSAVGPYVINWSLGTRFMDDAFKPLSCIPSNSHPLKLLLSEGLRYSMASNER</sequence>
<reference evidence="17 18" key="1">
    <citation type="journal article" date="2019" name="Sci. Rep.">
        <title>A high-quality genome of Eragrostis curvula grass provides insights into Poaceae evolution and supports new strategies to enhance forage quality.</title>
        <authorList>
            <person name="Carballo J."/>
            <person name="Santos B.A.C.M."/>
            <person name="Zappacosta D."/>
            <person name="Garbus I."/>
            <person name="Selva J.P."/>
            <person name="Gallo C.A."/>
            <person name="Diaz A."/>
            <person name="Albertini E."/>
            <person name="Caccamo M."/>
            <person name="Echenique V."/>
        </authorList>
    </citation>
    <scope>NUCLEOTIDE SEQUENCE [LARGE SCALE GENOMIC DNA]</scope>
    <source>
        <strain evidence="18">cv. Victoria</strain>
        <tissue evidence="17">Leaf</tissue>
    </source>
</reference>
<dbReference type="PANTHER" id="PTHR45629:SF7">
    <property type="entry name" value="DNA EXCISION REPAIR PROTEIN ERCC-6-RELATED"/>
    <property type="match status" value="1"/>
</dbReference>
<dbReference type="InterPro" id="IPR001650">
    <property type="entry name" value="Helicase_C-like"/>
</dbReference>
<dbReference type="PROSITE" id="PS51192">
    <property type="entry name" value="HELICASE_ATP_BIND_1"/>
    <property type="match status" value="1"/>
</dbReference>
<dbReference type="InterPro" id="IPR000330">
    <property type="entry name" value="SNF2_N"/>
</dbReference>
<keyword evidence="11" id="KW-0234">DNA repair</keyword>
<dbReference type="InterPro" id="IPR049730">
    <property type="entry name" value="SNF2/RAD54-like_C"/>
</dbReference>
<dbReference type="FunFam" id="3.40.50.300:FF:000332">
    <property type="entry name" value="DNA repair and recombination protein RAD54-like"/>
    <property type="match status" value="1"/>
</dbReference>
<feature type="compositionally biased region" description="Polar residues" evidence="14">
    <location>
        <begin position="1"/>
        <end position="11"/>
    </location>
</feature>
<evidence type="ECO:0000256" key="4">
    <source>
        <dbReference type="ARBA" id="ARBA00022741"/>
    </source>
</evidence>
<comment type="similarity">
    <text evidence="2">Belongs to the SNF2/RAD54 helicase family.</text>
</comment>
<keyword evidence="10" id="KW-0238">DNA-binding</keyword>
<dbReference type="EMBL" id="RWGY01000011">
    <property type="protein sequence ID" value="TVU28628.1"/>
    <property type="molecule type" value="Genomic_DNA"/>
</dbReference>
<evidence type="ECO:0000259" key="16">
    <source>
        <dbReference type="PROSITE" id="PS51194"/>
    </source>
</evidence>
<evidence type="ECO:0000313" key="18">
    <source>
        <dbReference type="Proteomes" id="UP000324897"/>
    </source>
</evidence>
<dbReference type="PANTHER" id="PTHR45629">
    <property type="entry name" value="SNF2/RAD54 FAMILY MEMBER"/>
    <property type="match status" value="1"/>
</dbReference>
<proteinExistence type="inferred from homology"/>
<dbReference type="InterPro" id="IPR014001">
    <property type="entry name" value="Helicase_ATP-bd"/>
</dbReference>
<dbReference type="GO" id="GO:0051301">
    <property type="term" value="P:cell division"/>
    <property type="evidence" value="ECO:0007669"/>
    <property type="project" value="UniProtKB-KW"/>
</dbReference>
<dbReference type="FunFam" id="1.20.120.850:FF:000028">
    <property type="entry name" value="Predicted protein"/>
    <property type="match status" value="1"/>
</dbReference>
<dbReference type="Pfam" id="PF00176">
    <property type="entry name" value="SNF2-rel_dom"/>
    <property type="match status" value="1"/>
</dbReference>
<dbReference type="Pfam" id="PF00271">
    <property type="entry name" value="Helicase_C"/>
    <property type="match status" value="1"/>
</dbReference>
<dbReference type="GO" id="GO:0005524">
    <property type="term" value="F:ATP binding"/>
    <property type="evidence" value="ECO:0007669"/>
    <property type="project" value="UniProtKB-KW"/>
</dbReference>
<keyword evidence="4" id="KW-0547">Nucleotide-binding</keyword>
<dbReference type="GO" id="GO:0004386">
    <property type="term" value="F:helicase activity"/>
    <property type="evidence" value="ECO:0007669"/>
    <property type="project" value="UniProtKB-KW"/>
</dbReference>
<keyword evidence="9" id="KW-0067">ATP-binding</keyword>
<comment type="subcellular location">
    <subcellularLocation>
        <location evidence="1">Nucleus</location>
    </subcellularLocation>
</comment>
<dbReference type="FunFam" id="3.40.50.10810:FF:000021">
    <property type="entry name" value="DNA repair and recombination protein RAD54"/>
    <property type="match status" value="1"/>
</dbReference>
<feature type="compositionally biased region" description="Acidic residues" evidence="14">
    <location>
        <begin position="13"/>
        <end position="32"/>
    </location>
</feature>
<dbReference type="Gramene" id="TVU28628">
    <property type="protein sequence ID" value="TVU28628"/>
    <property type="gene ID" value="EJB05_20152"/>
</dbReference>
<dbReference type="GO" id="GO:0003677">
    <property type="term" value="F:DNA binding"/>
    <property type="evidence" value="ECO:0007669"/>
    <property type="project" value="UniProtKB-KW"/>
</dbReference>
<dbReference type="SUPFAM" id="SSF52540">
    <property type="entry name" value="P-loop containing nucleoside triphosphate hydrolases"/>
    <property type="match status" value="2"/>
</dbReference>
<evidence type="ECO:0000256" key="1">
    <source>
        <dbReference type="ARBA" id="ARBA00004123"/>
    </source>
</evidence>
<gene>
    <name evidence="17" type="ORF">EJB05_20152</name>
</gene>
<dbReference type="GO" id="GO:0005634">
    <property type="term" value="C:nucleus"/>
    <property type="evidence" value="ECO:0007669"/>
    <property type="project" value="UniProtKB-SubCell"/>
</dbReference>
<dbReference type="CDD" id="cd18004">
    <property type="entry name" value="DEXHc_RAD54"/>
    <property type="match status" value="1"/>
</dbReference>
<evidence type="ECO:0000256" key="6">
    <source>
        <dbReference type="ARBA" id="ARBA00022776"/>
    </source>
</evidence>
<evidence type="ECO:0000256" key="14">
    <source>
        <dbReference type="SAM" id="MobiDB-lite"/>
    </source>
</evidence>
<accession>A0A5J9UZI5</accession>
<dbReference type="Proteomes" id="UP000324897">
    <property type="component" value="Chromosome 1"/>
</dbReference>
<evidence type="ECO:0000256" key="9">
    <source>
        <dbReference type="ARBA" id="ARBA00022840"/>
    </source>
</evidence>
<feature type="region of interest" description="Disordered" evidence="14">
    <location>
        <begin position="1"/>
        <end position="85"/>
    </location>
</feature>
<dbReference type="PROSITE" id="PS51194">
    <property type="entry name" value="HELICASE_CTER"/>
    <property type="match status" value="1"/>
</dbReference>
<dbReference type="Gene3D" id="3.40.50.300">
    <property type="entry name" value="P-loop containing nucleotide triphosphate hydrolases"/>
    <property type="match status" value="1"/>
</dbReference>
<keyword evidence="7" id="KW-0378">Hydrolase</keyword>
<keyword evidence="3" id="KW-0132">Cell division</keyword>
<evidence type="ECO:0000259" key="15">
    <source>
        <dbReference type="PROSITE" id="PS51192"/>
    </source>
</evidence>
<keyword evidence="13" id="KW-0131">Cell cycle</keyword>
<dbReference type="SMART" id="SM00487">
    <property type="entry name" value="DEXDc"/>
    <property type="match status" value="1"/>
</dbReference>
<dbReference type="GO" id="GO:0045003">
    <property type="term" value="P:double-strand break repair via synthesis-dependent strand annealing"/>
    <property type="evidence" value="ECO:0007669"/>
    <property type="project" value="TreeGrafter"/>
</dbReference>
<protein>
    <recommendedName>
        <fullName evidence="19">DNA repair and recombination protein RAD54</fullName>
    </recommendedName>
</protein>
<dbReference type="CDD" id="cd18793">
    <property type="entry name" value="SF2_C_SNF"/>
    <property type="match status" value="1"/>
</dbReference>
<evidence type="ECO:0008006" key="19">
    <source>
        <dbReference type="Google" id="ProtNLM"/>
    </source>
</evidence>
<evidence type="ECO:0000256" key="5">
    <source>
        <dbReference type="ARBA" id="ARBA00022763"/>
    </source>
</evidence>
<dbReference type="GO" id="GO:0016787">
    <property type="term" value="F:hydrolase activity"/>
    <property type="evidence" value="ECO:0007669"/>
    <property type="project" value="UniProtKB-KW"/>
</dbReference>
<feature type="compositionally biased region" description="Gly residues" evidence="14">
    <location>
        <begin position="67"/>
        <end position="82"/>
    </location>
</feature>
<evidence type="ECO:0000256" key="2">
    <source>
        <dbReference type="ARBA" id="ARBA00007025"/>
    </source>
</evidence>
<dbReference type="InterPro" id="IPR050496">
    <property type="entry name" value="SNF2_RAD54_helicase_repair"/>
</dbReference>
<keyword evidence="12" id="KW-0539">Nucleus</keyword>
<evidence type="ECO:0000256" key="3">
    <source>
        <dbReference type="ARBA" id="ARBA00022618"/>
    </source>
</evidence>
<dbReference type="SMART" id="SM00490">
    <property type="entry name" value="HELICc"/>
    <property type="match status" value="1"/>
</dbReference>
<keyword evidence="18" id="KW-1185">Reference proteome</keyword>
<feature type="domain" description="Helicase ATP-binding" evidence="15">
    <location>
        <begin position="245"/>
        <end position="418"/>
    </location>
</feature>
<comment type="caution">
    <text evidence="17">The sequence shown here is derived from an EMBL/GenBank/DDBJ whole genome shotgun (WGS) entry which is preliminary data.</text>
</comment>